<dbReference type="AlphaFoldDB" id="A0AAE1MND1"/>
<accession>A0AAE1MND1</accession>
<dbReference type="Proteomes" id="UP001293593">
    <property type="component" value="Unassembled WGS sequence"/>
</dbReference>
<dbReference type="EMBL" id="JAWXYG010000005">
    <property type="protein sequence ID" value="KAK4271884.1"/>
    <property type="molecule type" value="Genomic_DNA"/>
</dbReference>
<protein>
    <submittedName>
        <fullName evidence="1">Uncharacterized protein</fullName>
    </submittedName>
</protein>
<comment type="caution">
    <text evidence="1">The sequence shown here is derived from an EMBL/GenBank/DDBJ whole genome shotgun (WGS) entry which is preliminary data.</text>
</comment>
<sequence>MDAKFTMMGNIKSNIYKGPWAKSMIQSLPLYFIHRVAHQMFSHRMLKVVQATLPDMLQTLIATSLPLACVSNTLNKPSPL</sequence>
<name>A0AAE1MND1_9FABA</name>
<gene>
    <name evidence="1" type="ORF">QN277_020511</name>
</gene>
<keyword evidence="2" id="KW-1185">Reference proteome</keyword>
<evidence type="ECO:0000313" key="2">
    <source>
        <dbReference type="Proteomes" id="UP001293593"/>
    </source>
</evidence>
<organism evidence="1 2">
    <name type="scientific">Acacia crassicarpa</name>
    <name type="common">northern wattle</name>
    <dbReference type="NCBI Taxonomy" id="499986"/>
    <lineage>
        <taxon>Eukaryota</taxon>
        <taxon>Viridiplantae</taxon>
        <taxon>Streptophyta</taxon>
        <taxon>Embryophyta</taxon>
        <taxon>Tracheophyta</taxon>
        <taxon>Spermatophyta</taxon>
        <taxon>Magnoliopsida</taxon>
        <taxon>eudicotyledons</taxon>
        <taxon>Gunneridae</taxon>
        <taxon>Pentapetalae</taxon>
        <taxon>rosids</taxon>
        <taxon>fabids</taxon>
        <taxon>Fabales</taxon>
        <taxon>Fabaceae</taxon>
        <taxon>Caesalpinioideae</taxon>
        <taxon>mimosoid clade</taxon>
        <taxon>Acacieae</taxon>
        <taxon>Acacia</taxon>
    </lineage>
</organism>
<reference evidence="1" key="1">
    <citation type="submission" date="2023-10" db="EMBL/GenBank/DDBJ databases">
        <title>Chromosome-level genome of the transformable northern wattle, Acacia crassicarpa.</title>
        <authorList>
            <person name="Massaro I."/>
            <person name="Sinha N.R."/>
            <person name="Poethig S."/>
            <person name="Leichty A.R."/>
        </authorList>
    </citation>
    <scope>NUCLEOTIDE SEQUENCE</scope>
    <source>
        <strain evidence="1">Acra3RX</strain>
        <tissue evidence="1">Leaf</tissue>
    </source>
</reference>
<evidence type="ECO:0000313" key="1">
    <source>
        <dbReference type="EMBL" id="KAK4271884.1"/>
    </source>
</evidence>
<proteinExistence type="predicted"/>